<evidence type="ECO:0000313" key="2">
    <source>
        <dbReference type="EMBL" id="MBK0404291.1"/>
    </source>
</evidence>
<evidence type="ECO:0000256" key="1">
    <source>
        <dbReference type="SAM" id="SignalP"/>
    </source>
</evidence>
<evidence type="ECO:0000313" key="3">
    <source>
        <dbReference type="Proteomes" id="UP000644147"/>
    </source>
</evidence>
<name>A0ABS1C4G5_9BACT</name>
<protein>
    <submittedName>
        <fullName evidence="2">Uncharacterized protein</fullName>
    </submittedName>
</protein>
<keyword evidence="3" id="KW-1185">Reference proteome</keyword>
<comment type="caution">
    <text evidence="2">The sequence shown here is derived from an EMBL/GenBank/DDBJ whole genome shotgun (WGS) entry which is preliminary data.</text>
</comment>
<feature type="signal peptide" evidence="1">
    <location>
        <begin position="1"/>
        <end position="19"/>
    </location>
</feature>
<feature type="chain" id="PRO_5047131759" evidence="1">
    <location>
        <begin position="20"/>
        <end position="172"/>
    </location>
</feature>
<accession>A0ABS1C4G5</accession>
<organism evidence="2 3">
    <name type="scientific">Adhaeribacter terrigena</name>
    <dbReference type="NCBI Taxonomy" id="2793070"/>
    <lineage>
        <taxon>Bacteria</taxon>
        <taxon>Pseudomonadati</taxon>
        <taxon>Bacteroidota</taxon>
        <taxon>Cytophagia</taxon>
        <taxon>Cytophagales</taxon>
        <taxon>Hymenobacteraceae</taxon>
        <taxon>Adhaeribacter</taxon>
    </lineage>
</organism>
<dbReference type="RefSeq" id="WP_200507132.1">
    <property type="nucleotide sequence ID" value="NZ_JAEHFX010000008.1"/>
</dbReference>
<reference evidence="2 3" key="1">
    <citation type="submission" date="2020-12" db="EMBL/GenBank/DDBJ databases">
        <title>Bacterial novel species Adhaeribacter sp. BT258 isolated from soil.</title>
        <authorList>
            <person name="Jung H.-Y."/>
        </authorList>
    </citation>
    <scope>NUCLEOTIDE SEQUENCE [LARGE SCALE GENOMIC DNA]</scope>
    <source>
        <strain evidence="2 3">BT258</strain>
    </source>
</reference>
<dbReference type="EMBL" id="JAEHFX010000008">
    <property type="protein sequence ID" value="MBK0404291.1"/>
    <property type="molecule type" value="Genomic_DNA"/>
</dbReference>
<sequence length="172" mass="19265">MNKFLLVIVLALSCLPLRAQTLKGLPEDFTSYELLIVAYEPSDLIPADAKSHESIYRQLTPLQAQSVQANQQIAAVAKAKYPSRFRLVSKNDLPAFSADNAYIFEPGKLYSQPTVWSTTPLYIRHAASGLVYEIGFLPTHAIFFPEKIMEHFIQFVPKNLPVQASDKVAVKQ</sequence>
<dbReference type="Proteomes" id="UP000644147">
    <property type="component" value="Unassembled WGS sequence"/>
</dbReference>
<keyword evidence="1" id="KW-0732">Signal</keyword>
<gene>
    <name evidence="2" type="ORF">I5M27_14940</name>
</gene>
<proteinExistence type="predicted"/>